<evidence type="ECO:0000313" key="1">
    <source>
        <dbReference type="EMBL" id="KAH3893149.1"/>
    </source>
</evidence>
<proteinExistence type="predicted"/>
<dbReference type="AlphaFoldDB" id="A0A9D4NGD7"/>
<keyword evidence="2" id="KW-1185">Reference proteome</keyword>
<dbReference type="EMBL" id="JAIWYP010000001">
    <property type="protein sequence ID" value="KAH3893149.1"/>
    <property type="molecule type" value="Genomic_DNA"/>
</dbReference>
<gene>
    <name evidence="1" type="ORF">DPMN_017293</name>
</gene>
<accession>A0A9D4NGD7</accession>
<reference evidence="1" key="2">
    <citation type="submission" date="2020-11" db="EMBL/GenBank/DDBJ databases">
        <authorList>
            <person name="McCartney M.A."/>
            <person name="Auch B."/>
            <person name="Kono T."/>
            <person name="Mallez S."/>
            <person name="Becker A."/>
            <person name="Gohl D.M."/>
            <person name="Silverstein K.A.T."/>
            <person name="Koren S."/>
            <person name="Bechman K.B."/>
            <person name="Herman A."/>
            <person name="Abrahante J.E."/>
            <person name="Garbe J."/>
        </authorList>
    </citation>
    <scope>NUCLEOTIDE SEQUENCE</scope>
    <source>
        <strain evidence="1">Duluth1</strain>
        <tissue evidence="1">Whole animal</tissue>
    </source>
</reference>
<dbReference type="Proteomes" id="UP000828390">
    <property type="component" value="Unassembled WGS sequence"/>
</dbReference>
<reference evidence="1" key="1">
    <citation type="journal article" date="2019" name="bioRxiv">
        <title>The Genome of the Zebra Mussel, Dreissena polymorpha: A Resource for Invasive Species Research.</title>
        <authorList>
            <person name="McCartney M.A."/>
            <person name="Auch B."/>
            <person name="Kono T."/>
            <person name="Mallez S."/>
            <person name="Zhang Y."/>
            <person name="Obille A."/>
            <person name="Becker A."/>
            <person name="Abrahante J.E."/>
            <person name="Garbe J."/>
            <person name="Badalamenti J.P."/>
            <person name="Herman A."/>
            <person name="Mangelson H."/>
            <person name="Liachko I."/>
            <person name="Sullivan S."/>
            <person name="Sone E.D."/>
            <person name="Koren S."/>
            <person name="Silverstein K.A.T."/>
            <person name="Beckman K.B."/>
            <person name="Gohl D.M."/>
        </authorList>
    </citation>
    <scope>NUCLEOTIDE SEQUENCE</scope>
    <source>
        <strain evidence="1">Duluth1</strain>
        <tissue evidence="1">Whole animal</tissue>
    </source>
</reference>
<organism evidence="1 2">
    <name type="scientific">Dreissena polymorpha</name>
    <name type="common">Zebra mussel</name>
    <name type="synonym">Mytilus polymorpha</name>
    <dbReference type="NCBI Taxonomy" id="45954"/>
    <lineage>
        <taxon>Eukaryota</taxon>
        <taxon>Metazoa</taxon>
        <taxon>Spiralia</taxon>
        <taxon>Lophotrochozoa</taxon>
        <taxon>Mollusca</taxon>
        <taxon>Bivalvia</taxon>
        <taxon>Autobranchia</taxon>
        <taxon>Heteroconchia</taxon>
        <taxon>Euheterodonta</taxon>
        <taxon>Imparidentia</taxon>
        <taxon>Neoheterodontei</taxon>
        <taxon>Myida</taxon>
        <taxon>Dreissenoidea</taxon>
        <taxon>Dreissenidae</taxon>
        <taxon>Dreissena</taxon>
    </lineage>
</organism>
<comment type="caution">
    <text evidence="1">The sequence shown here is derived from an EMBL/GenBank/DDBJ whole genome shotgun (WGS) entry which is preliminary data.</text>
</comment>
<evidence type="ECO:0000313" key="2">
    <source>
        <dbReference type="Proteomes" id="UP000828390"/>
    </source>
</evidence>
<name>A0A9D4NGD7_DREPO</name>
<protein>
    <submittedName>
        <fullName evidence="1">Uncharacterized protein</fullName>
    </submittedName>
</protein>
<sequence>MENACNRSKRCHTNKYFTQMKIQIGEYTYKVNPAAVNLRFQLSWSMTGATEIRFHRHPLKHSMTCQQFKNLSSQLIDTTFSVDERADVYKLFVKIINSEIILVLREVLDEWVSPDGINLAEPCMAGFQKIRARYLQHLDRGSWLMNVSRIRKSTGC</sequence>